<dbReference type="InterPro" id="IPR002736">
    <property type="entry name" value="CitG"/>
</dbReference>
<name>A0A415EWC6_ENTCA</name>
<dbReference type="GO" id="GO:0051191">
    <property type="term" value="P:prosthetic group biosynthetic process"/>
    <property type="evidence" value="ECO:0007669"/>
    <property type="project" value="TreeGrafter"/>
</dbReference>
<keyword evidence="4" id="KW-0547">Nucleotide-binding</keyword>
<sequence length="285" mass="30815">MIALAVEENCRRLAQLVEEALIAEVTLSPKPGLVDAIDSGAHHDMDQALFLRSARALTPYFEKMALVSWGSSMSQELREAIAAIGRKAEQAMLAATGGINTHKGAIWALGLLISAVSSQLSRKQRIFLPEVFSDIQLLTAFPDRALIQQTESHGKTVQAKYGHLGAYGEAAAGFPHVQIALADYFSRDCSNETKKRLHMLLAIIATLDDTCILYRSNQEVLALVQQLAQKANQQALPNPAFHALAAFCQSENVSPGGSADLLAASFFLLSINSVLPVNEGKTVYQ</sequence>
<dbReference type="GO" id="GO:0046917">
    <property type="term" value="F:triphosphoribosyl-dephospho-CoA synthase activity"/>
    <property type="evidence" value="ECO:0007669"/>
    <property type="project" value="UniProtKB-EC"/>
</dbReference>
<comment type="caution">
    <text evidence="6">The sequence shown here is derived from an EMBL/GenBank/DDBJ whole genome shotgun (WGS) entry which is preliminary data.</text>
</comment>
<dbReference type="HAMAP" id="MF_01883">
    <property type="entry name" value="MdcB"/>
    <property type="match status" value="1"/>
</dbReference>
<comment type="catalytic activity">
    <reaction evidence="1">
        <text>3'-dephospho-CoA + ATP = 2'-(5''-triphospho-alpha-D-ribosyl)-3'-dephospho-CoA + adenine</text>
        <dbReference type="Rhea" id="RHEA:15117"/>
        <dbReference type="ChEBI" id="CHEBI:16708"/>
        <dbReference type="ChEBI" id="CHEBI:30616"/>
        <dbReference type="ChEBI" id="CHEBI:57328"/>
        <dbReference type="ChEBI" id="CHEBI:61378"/>
        <dbReference type="EC" id="2.4.2.52"/>
    </reaction>
</comment>
<evidence type="ECO:0000313" key="6">
    <source>
        <dbReference type="EMBL" id="RHK07622.1"/>
    </source>
</evidence>
<keyword evidence="3" id="KW-0808">Transferase</keyword>
<reference evidence="6 7" key="1">
    <citation type="submission" date="2018-08" db="EMBL/GenBank/DDBJ databases">
        <title>A genome reference for cultivated species of the human gut microbiota.</title>
        <authorList>
            <person name="Zou Y."/>
            <person name="Xue W."/>
            <person name="Luo G."/>
        </authorList>
    </citation>
    <scope>NUCLEOTIDE SEQUENCE [LARGE SCALE GENOMIC DNA]</scope>
    <source>
        <strain evidence="6 7">AF48-16</strain>
    </source>
</reference>
<protein>
    <recommendedName>
        <fullName evidence="2">triphosphoribosyl-dephospho-CoA synthase</fullName>
        <ecNumber evidence="2">2.4.2.52</ecNumber>
    </recommendedName>
</protein>
<dbReference type="EMBL" id="QRMZ01000003">
    <property type="protein sequence ID" value="RHK07622.1"/>
    <property type="molecule type" value="Genomic_DNA"/>
</dbReference>
<accession>A0A415EWC6</accession>
<dbReference type="Pfam" id="PF01874">
    <property type="entry name" value="CitG"/>
    <property type="match status" value="1"/>
</dbReference>
<evidence type="ECO:0000313" key="7">
    <source>
        <dbReference type="Proteomes" id="UP000286288"/>
    </source>
</evidence>
<dbReference type="EC" id="2.4.2.52" evidence="2"/>
<proteinExistence type="inferred from homology"/>
<evidence type="ECO:0000256" key="5">
    <source>
        <dbReference type="ARBA" id="ARBA00022840"/>
    </source>
</evidence>
<evidence type="ECO:0000256" key="3">
    <source>
        <dbReference type="ARBA" id="ARBA00022679"/>
    </source>
</evidence>
<evidence type="ECO:0000256" key="4">
    <source>
        <dbReference type="ARBA" id="ARBA00022741"/>
    </source>
</evidence>
<organism evidence="6 7">
    <name type="scientific">Enterococcus casseliflavus</name>
    <name type="common">Enterococcus flavescens</name>
    <dbReference type="NCBI Taxonomy" id="37734"/>
    <lineage>
        <taxon>Bacteria</taxon>
        <taxon>Bacillati</taxon>
        <taxon>Bacillota</taxon>
        <taxon>Bacilli</taxon>
        <taxon>Lactobacillales</taxon>
        <taxon>Enterococcaceae</taxon>
        <taxon>Enterococcus</taxon>
    </lineage>
</organism>
<dbReference type="PANTHER" id="PTHR30201:SF2">
    <property type="entry name" value="2-(5''-TRIPHOSPHORIBOSYL)-3'-DEPHOSPHOCOENZYME-A SYNTHASE"/>
    <property type="match status" value="1"/>
</dbReference>
<keyword evidence="5" id="KW-0067">ATP-binding</keyword>
<dbReference type="InterPro" id="IPR017555">
    <property type="entry name" value="TriPribosyl-deP-CoA_syn"/>
</dbReference>
<dbReference type="Proteomes" id="UP000286288">
    <property type="component" value="Unassembled WGS sequence"/>
</dbReference>
<dbReference type="GO" id="GO:0005524">
    <property type="term" value="F:ATP binding"/>
    <property type="evidence" value="ECO:0007669"/>
    <property type="project" value="UniProtKB-KW"/>
</dbReference>
<gene>
    <name evidence="6" type="ORF">DW084_02750</name>
</gene>
<dbReference type="Gene3D" id="1.10.4200.10">
    <property type="entry name" value="Triphosphoribosyl-dephospho-CoA protein"/>
    <property type="match status" value="1"/>
</dbReference>
<dbReference type="AlphaFoldDB" id="A0A415EWC6"/>
<evidence type="ECO:0000256" key="2">
    <source>
        <dbReference type="ARBA" id="ARBA00012074"/>
    </source>
</evidence>
<dbReference type="PANTHER" id="PTHR30201">
    <property type="entry name" value="TRIPHOSPHORIBOSYL-DEPHOSPHO-COA SYNTHASE"/>
    <property type="match status" value="1"/>
</dbReference>
<evidence type="ECO:0000256" key="1">
    <source>
        <dbReference type="ARBA" id="ARBA00001210"/>
    </source>
</evidence>